<proteinExistence type="inferred from homology"/>
<dbReference type="FunFam" id="1.10.110.10:FF:000003">
    <property type="entry name" value="pEARLI1-like lipid transfer protein 1"/>
    <property type="match status" value="1"/>
</dbReference>
<feature type="domain" description="Bifunctional inhibitor/plant lipid transfer protein/seed storage helical" evidence="4">
    <location>
        <begin position="46"/>
        <end position="126"/>
    </location>
</feature>
<dbReference type="PANTHER" id="PTHR31731">
    <property type="match status" value="1"/>
</dbReference>
<evidence type="ECO:0000256" key="3">
    <source>
        <dbReference type="SAM" id="SignalP"/>
    </source>
</evidence>
<gene>
    <name evidence="5" type="ORF">ISN44_As11g035310</name>
</gene>
<comment type="caution">
    <text evidence="5">The sequence shown here is derived from an EMBL/GenBank/DDBJ whole genome shotgun (WGS) entry which is preliminary data.</text>
</comment>
<dbReference type="OrthoDB" id="1108980at2759"/>
<dbReference type="Pfam" id="PF14547">
    <property type="entry name" value="Hydrophob_seed"/>
    <property type="match status" value="1"/>
</dbReference>
<protein>
    <submittedName>
        <fullName evidence="5">Bifunctional inhibitor/plant lipid transfer protein/seed storage helical domain</fullName>
    </submittedName>
</protein>
<dbReference type="EMBL" id="JAEFBJ010000011">
    <property type="protein sequence ID" value="KAG7557562.1"/>
    <property type="molecule type" value="Genomic_DNA"/>
</dbReference>
<feature type="chain" id="PRO_5035850074" evidence="3">
    <location>
        <begin position="26"/>
        <end position="386"/>
    </location>
</feature>
<comment type="similarity">
    <text evidence="1">Belongs to the plant LTP family. PEARLI1 subfamily.</text>
</comment>
<name>A0A8T1ZEW4_ARASU</name>
<dbReference type="AlphaFoldDB" id="A0A8T1ZEW4"/>
<keyword evidence="6" id="KW-1185">Reference proteome</keyword>
<reference evidence="5 6" key="1">
    <citation type="submission" date="2020-12" db="EMBL/GenBank/DDBJ databases">
        <title>Concerted genomic and epigenomic changes stabilize Arabidopsis allopolyploids.</title>
        <authorList>
            <person name="Chen Z."/>
        </authorList>
    </citation>
    <scope>NUCLEOTIDE SEQUENCE [LARGE SCALE GENOMIC DNA]</scope>
    <source>
        <strain evidence="5">As9502</strain>
        <tissue evidence="5">Leaf</tissue>
    </source>
</reference>
<accession>A0A8T1ZEW4</accession>
<dbReference type="InterPro" id="IPR051636">
    <property type="entry name" value="Plant_LTP/defense-related"/>
</dbReference>
<dbReference type="InterPro" id="IPR027923">
    <property type="entry name" value="Hydrophob_seed_dom"/>
</dbReference>
<evidence type="ECO:0000313" key="5">
    <source>
        <dbReference type="EMBL" id="KAG7557562.1"/>
    </source>
</evidence>
<sequence length="386" mass="42281">MASKISASLVIFLTFNILFFTLTTACGGGCSPTPKPKPKPKSTGSCPRDTLKLGVCANVLKDLLKIQLGTPPVKPCCSLLKGLVDLEAAACLCTALKANVLGTKLNVPVSLSLLLNVCGRKVPSKFSVNPRNPPLLLSAAHSIRRLFNLLLFQSAPLSISFRFAIRRGYRRIIFSGSDEVASPATYTAARLQPLLIASRLLFSRGDRNSSVVEEAKPRSIDHRHLSTDTVLPVSGMASSSNIFKYPPRLYDEGKSILQHHSMNHNCYLSKIGLIREGLGQDVWDKLKESSLGVFIKLAEAEYTWAAKKVHFILTNQLRVNNLHEIWSLIDGRPIRFSLNEFAAITGLNCGVIEPSDICEADHSELWEAMKVGTSDGPKSEWQTGKL</sequence>
<organism evidence="5 6">
    <name type="scientific">Arabidopsis suecica</name>
    <name type="common">Swedish thale-cress</name>
    <name type="synonym">Cardaminopsis suecica</name>
    <dbReference type="NCBI Taxonomy" id="45249"/>
    <lineage>
        <taxon>Eukaryota</taxon>
        <taxon>Viridiplantae</taxon>
        <taxon>Streptophyta</taxon>
        <taxon>Embryophyta</taxon>
        <taxon>Tracheophyta</taxon>
        <taxon>Spermatophyta</taxon>
        <taxon>Magnoliopsida</taxon>
        <taxon>eudicotyledons</taxon>
        <taxon>Gunneridae</taxon>
        <taxon>Pentapetalae</taxon>
        <taxon>rosids</taxon>
        <taxon>malvids</taxon>
        <taxon>Brassicales</taxon>
        <taxon>Brassicaceae</taxon>
        <taxon>Camelineae</taxon>
        <taxon>Arabidopsis</taxon>
    </lineage>
</organism>
<evidence type="ECO:0000256" key="2">
    <source>
        <dbReference type="ARBA" id="ARBA00022729"/>
    </source>
</evidence>
<dbReference type="CDD" id="cd01958">
    <property type="entry name" value="HPS_like"/>
    <property type="match status" value="1"/>
</dbReference>
<evidence type="ECO:0000259" key="4">
    <source>
        <dbReference type="SMART" id="SM00499"/>
    </source>
</evidence>
<dbReference type="SMART" id="SM00499">
    <property type="entry name" value="AAI"/>
    <property type="match status" value="1"/>
</dbReference>
<dbReference type="InterPro" id="IPR016140">
    <property type="entry name" value="Bifunc_inhib/LTP/seed_store"/>
</dbReference>
<keyword evidence="2 3" id="KW-0732">Signal</keyword>
<evidence type="ECO:0000256" key="1">
    <source>
        <dbReference type="ARBA" id="ARBA00008965"/>
    </source>
</evidence>
<dbReference type="Proteomes" id="UP000694251">
    <property type="component" value="Chromosome 11"/>
</dbReference>
<feature type="signal peptide" evidence="3">
    <location>
        <begin position="1"/>
        <end position="25"/>
    </location>
</feature>
<dbReference type="Pfam" id="PF09331">
    <property type="entry name" value="DUF1985"/>
    <property type="match status" value="1"/>
</dbReference>
<dbReference type="InterPro" id="IPR015410">
    <property type="entry name" value="DUF1985"/>
</dbReference>
<evidence type="ECO:0000313" key="6">
    <source>
        <dbReference type="Proteomes" id="UP000694251"/>
    </source>
</evidence>
<dbReference type="PROSITE" id="PS51257">
    <property type="entry name" value="PROKAR_LIPOPROTEIN"/>
    <property type="match status" value="1"/>
</dbReference>